<dbReference type="Proteomes" id="UP000242957">
    <property type="component" value="Unassembled WGS sequence"/>
</dbReference>
<keyword evidence="2" id="KW-1185">Reference proteome</keyword>
<dbReference type="STRING" id="198616.SAMN05216193_1121"/>
<dbReference type="AlphaFoldDB" id="A0A1H0K062"/>
<dbReference type="EMBL" id="FNIJ01000012">
    <property type="protein sequence ID" value="SDO49428.1"/>
    <property type="molecule type" value="Genomic_DNA"/>
</dbReference>
<gene>
    <name evidence="1" type="ORF">SAMN05216193_1121</name>
</gene>
<proteinExistence type="predicted"/>
<evidence type="ECO:0000313" key="1">
    <source>
        <dbReference type="EMBL" id="SDO49428.1"/>
    </source>
</evidence>
<name>A0A1H0K062_9PSED</name>
<organism evidence="1 2">
    <name type="scientific">Pseudomonas jinjuensis</name>
    <dbReference type="NCBI Taxonomy" id="198616"/>
    <lineage>
        <taxon>Bacteria</taxon>
        <taxon>Pseudomonadati</taxon>
        <taxon>Pseudomonadota</taxon>
        <taxon>Gammaproteobacteria</taxon>
        <taxon>Pseudomonadales</taxon>
        <taxon>Pseudomonadaceae</taxon>
        <taxon>Pseudomonas</taxon>
    </lineage>
</organism>
<protein>
    <submittedName>
        <fullName evidence="1">Uncharacterized protein</fullName>
    </submittedName>
</protein>
<feature type="non-terminal residue" evidence="1">
    <location>
        <position position="28"/>
    </location>
</feature>
<accession>A0A1H0K062</accession>
<evidence type="ECO:0000313" key="2">
    <source>
        <dbReference type="Proteomes" id="UP000242957"/>
    </source>
</evidence>
<sequence length="28" mass="3113">MRASVEAKASTNCSLTSRIKQFVWVLVS</sequence>
<reference evidence="2" key="1">
    <citation type="submission" date="2016-10" db="EMBL/GenBank/DDBJ databases">
        <authorList>
            <person name="Varghese N."/>
            <person name="Submissions S."/>
        </authorList>
    </citation>
    <scope>NUCLEOTIDE SEQUENCE [LARGE SCALE GENOMIC DNA]</scope>
    <source>
        <strain evidence="2">JCM 21621</strain>
    </source>
</reference>